<sequence>MSFVTSGLQEEDKKASDVDKTKETPEDSCIRLTQMEQTQMMGSTIQFKSQIPLLQDEHPEQIEVPEEHDTSIKHKNQQVVGQFGSKSNEKASYGTSRNYAGSPQSYSQRQVTFSYMNDSDHSRQRPTASQNSQTVEKVVSVLQSDIKDFISAIYQLSKDERSNRSSSSAVHREY</sequence>
<dbReference type="Proteomes" id="UP000507470">
    <property type="component" value="Unassembled WGS sequence"/>
</dbReference>
<dbReference type="AlphaFoldDB" id="A0A6J8E9X8"/>
<accession>A0A6J8E9X8</accession>
<feature type="compositionally biased region" description="Basic and acidic residues" evidence="1">
    <location>
        <begin position="10"/>
        <end position="29"/>
    </location>
</feature>
<proteinExistence type="predicted"/>
<evidence type="ECO:0000313" key="3">
    <source>
        <dbReference type="Proteomes" id="UP000507470"/>
    </source>
</evidence>
<feature type="compositionally biased region" description="Polar residues" evidence="1">
    <location>
        <begin position="125"/>
        <end position="135"/>
    </location>
</feature>
<gene>
    <name evidence="2" type="ORF">MCOR_49584</name>
</gene>
<feature type="compositionally biased region" description="Polar residues" evidence="1">
    <location>
        <begin position="77"/>
        <end position="86"/>
    </location>
</feature>
<protein>
    <submittedName>
        <fullName evidence="2">Uncharacterized protein</fullName>
    </submittedName>
</protein>
<reference evidence="2 3" key="1">
    <citation type="submission" date="2020-06" db="EMBL/GenBank/DDBJ databases">
        <authorList>
            <person name="Li R."/>
            <person name="Bekaert M."/>
        </authorList>
    </citation>
    <scope>NUCLEOTIDE SEQUENCE [LARGE SCALE GENOMIC DNA]</scope>
    <source>
        <strain evidence="3">wild</strain>
    </source>
</reference>
<organism evidence="2 3">
    <name type="scientific">Mytilus coruscus</name>
    <name type="common">Sea mussel</name>
    <dbReference type="NCBI Taxonomy" id="42192"/>
    <lineage>
        <taxon>Eukaryota</taxon>
        <taxon>Metazoa</taxon>
        <taxon>Spiralia</taxon>
        <taxon>Lophotrochozoa</taxon>
        <taxon>Mollusca</taxon>
        <taxon>Bivalvia</taxon>
        <taxon>Autobranchia</taxon>
        <taxon>Pteriomorphia</taxon>
        <taxon>Mytilida</taxon>
        <taxon>Mytiloidea</taxon>
        <taxon>Mytilidae</taxon>
        <taxon>Mytilinae</taxon>
        <taxon>Mytilus</taxon>
    </lineage>
</organism>
<name>A0A6J8E9X8_MYTCO</name>
<evidence type="ECO:0000256" key="1">
    <source>
        <dbReference type="SAM" id="MobiDB-lite"/>
    </source>
</evidence>
<dbReference type="EMBL" id="CACVKT020008726">
    <property type="protein sequence ID" value="CAC5417028.1"/>
    <property type="molecule type" value="Genomic_DNA"/>
</dbReference>
<keyword evidence="3" id="KW-1185">Reference proteome</keyword>
<feature type="region of interest" description="Disordered" evidence="1">
    <location>
        <begin position="1"/>
        <end position="29"/>
    </location>
</feature>
<feature type="region of interest" description="Disordered" evidence="1">
    <location>
        <begin position="65"/>
        <end position="135"/>
    </location>
</feature>
<evidence type="ECO:0000313" key="2">
    <source>
        <dbReference type="EMBL" id="CAC5417028.1"/>
    </source>
</evidence>
<feature type="compositionally biased region" description="Polar residues" evidence="1">
    <location>
        <begin position="93"/>
        <end position="117"/>
    </location>
</feature>